<dbReference type="Proteomes" id="UP001230005">
    <property type="component" value="Unassembled WGS sequence"/>
</dbReference>
<dbReference type="Gene3D" id="1.10.3730.10">
    <property type="entry name" value="ProC C-terminal domain-like"/>
    <property type="match status" value="1"/>
</dbReference>
<keyword evidence="7" id="KW-1185">Reference proteome</keyword>
<dbReference type="PANTHER" id="PTHR11645:SF49">
    <property type="entry name" value="PYRROLINE-5-CARBOXYLATE REDUCTASE 1"/>
    <property type="match status" value="1"/>
</dbReference>
<dbReference type="NCBIfam" id="TIGR00112">
    <property type="entry name" value="proC"/>
    <property type="match status" value="1"/>
</dbReference>
<name>A0ABU0A1F4_9BACI</name>
<comment type="catalytic activity">
    <reaction evidence="2">
        <text>L-proline + NADP(+) = (S)-1-pyrroline-5-carboxylate + NADPH + 2 H(+)</text>
        <dbReference type="Rhea" id="RHEA:14109"/>
        <dbReference type="ChEBI" id="CHEBI:15378"/>
        <dbReference type="ChEBI" id="CHEBI:17388"/>
        <dbReference type="ChEBI" id="CHEBI:57783"/>
        <dbReference type="ChEBI" id="CHEBI:58349"/>
        <dbReference type="ChEBI" id="CHEBI:60039"/>
        <dbReference type="EC" id="1.5.1.2"/>
    </reaction>
</comment>
<keyword evidence="2" id="KW-0963">Cytoplasm</keyword>
<comment type="function">
    <text evidence="2">Catalyzes the reduction of 1-pyrroline-5-carboxylate (PCA) to L-proline.</text>
</comment>
<gene>
    <name evidence="2" type="primary">proC</name>
    <name evidence="6" type="ORF">J2S74_003598</name>
</gene>
<dbReference type="InterPro" id="IPR029036">
    <property type="entry name" value="P5CR_dimer"/>
</dbReference>
<evidence type="ECO:0000256" key="2">
    <source>
        <dbReference type="HAMAP-Rule" id="MF_01925"/>
    </source>
</evidence>
<keyword evidence="2" id="KW-0028">Amino-acid biosynthesis</keyword>
<keyword evidence="2 6" id="KW-0560">Oxidoreductase</keyword>
<dbReference type="HAMAP" id="MF_01925">
    <property type="entry name" value="P5C_reductase"/>
    <property type="match status" value="1"/>
</dbReference>
<evidence type="ECO:0000256" key="3">
    <source>
        <dbReference type="NCBIfam" id="TIGR00112"/>
    </source>
</evidence>
<evidence type="ECO:0000259" key="5">
    <source>
        <dbReference type="Pfam" id="PF14748"/>
    </source>
</evidence>
<dbReference type="EMBL" id="JAUSUG010000015">
    <property type="protein sequence ID" value="MDQ0256180.1"/>
    <property type="molecule type" value="Genomic_DNA"/>
</dbReference>
<organism evidence="6 7">
    <name type="scientific">Evansella vedderi</name>
    <dbReference type="NCBI Taxonomy" id="38282"/>
    <lineage>
        <taxon>Bacteria</taxon>
        <taxon>Bacillati</taxon>
        <taxon>Bacillota</taxon>
        <taxon>Bacilli</taxon>
        <taxon>Bacillales</taxon>
        <taxon>Bacillaceae</taxon>
        <taxon>Evansella</taxon>
    </lineage>
</organism>
<dbReference type="RefSeq" id="WP_307327912.1">
    <property type="nucleotide sequence ID" value="NZ_JAUSUG010000015.1"/>
</dbReference>
<dbReference type="PANTHER" id="PTHR11645">
    <property type="entry name" value="PYRROLINE-5-CARBOXYLATE REDUCTASE"/>
    <property type="match status" value="1"/>
</dbReference>
<dbReference type="EC" id="1.5.1.2" evidence="2 3"/>
<keyword evidence="2" id="KW-0521">NADP</keyword>
<reference evidence="6 7" key="1">
    <citation type="submission" date="2023-07" db="EMBL/GenBank/DDBJ databases">
        <title>Genomic Encyclopedia of Type Strains, Phase IV (KMG-IV): sequencing the most valuable type-strain genomes for metagenomic binning, comparative biology and taxonomic classification.</title>
        <authorList>
            <person name="Goeker M."/>
        </authorList>
    </citation>
    <scope>NUCLEOTIDE SEQUENCE [LARGE SCALE GENOMIC DNA]</scope>
    <source>
        <strain evidence="6 7">DSM 9768</strain>
    </source>
</reference>
<dbReference type="SUPFAM" id="SSF51735">
    <property type="entry name" value="NAD(P)-binding Rossmann-fold domains"/>
    <property type="match status" value="1"/>
</dbReference>
<proteinExistence type="inferred from homology"/>
<dbReference type="InterPro" id="IPR028939">
    <property type="entry name" value="P5C_Rdtase_cat_N"/>
</dbReference>
<comment type="pathway">
    <text evidence="2">Amino-acid biosynthesis; L-proline biosynthesis; L-proline from L-glutamate 5-semialdehyde: step 1/1.</text>
</comment>
<accession>A0ABU0A1F4</accession>
<dbReference type="InterPro" id="IPR000304">
    <property type="entry name" value="Pyrroline-COOH_reductase"/>
</dbReference>
<evidence type="ECO:0000313" key="6">
    <source>
        <dbReference type="EMBL" id="MDQ0256180.1"/>
    </source>
</evidence>
<comment type="similarity">
    <text evidence="1 2">Belongs to the pyrroline-5-carboxylate reductase family.</text>
</comment>
<dbReference type="GO" id="GO:0004735">
    <property type="term" value="F:pyrroline-5-carboxylate reductase activity"/>
    <property type="evidence" value="ECO:0007669"/>
    <property type="project" value="UniProtKB-EC"/>
</dbReference>
<comment type="catalytic activity">
    <reaction evidence="2">
        <text>L-proline + NAD(+) = (S)-1-pyrroline-5-carboxylate + NADH + 2 H(+)</text>
        <dbReference type="Rhea" id="RHEA:14105"/>
        <dbReference type="ChEBI" id="CHEBI:15378"/>
        <dbReference type="ChEBI" id="CHEBI:17388"/>
        <dbReference type="ChEBI" id="CHEBI:57540"/>
        <dbReference type="ChEBI" id="CHEBI:57945"/>
        <dbReference type="ChEBI" id="CHEBI:60039"/>
        <dbReference type="EC" id="1.5.1.2"/>
    </reaction>
</comment>
<dbReference type="Pfam" id="PF14748">
    <property type="entry name" value="P5CR_dimer"/>
    <property type="match status" value="1"/>
</dbReference>
<dbReference type="InterPro" id="IPR036291">
    <property type="entry name" value="NAD(P)-bd_dom_sf"/>
</dbReference>
<dbReference type="InterPro" id="IPR008927">
    <property type="entry name" value="6-PGluconate_DH-like_C_sf"/>
</dbReference>
<protein>
    <recommendedName>
        <fullName evidence="2 3">Pyrroline-5-carboxylate reductase</fullName>
        <shortName evidence="2">P5C reductase</shortName>
        <shortName evidence="2">P5CR</shortName>
        <ecNumber evidence="2 3">1.5.1.2</ecNumber>
    </recommendedName>
    <alternativeName>
        <fullName evidence="2">PCA reductase</fullName>
    </alternativeName>
</protein>
<dbReference type="Gene3D" id="3.40.50.720">
    <property type="entry name" value="NAD(P)-binding Rossmann-like Domain"/>
    <property type="match status" value="1"/>
</dbReference>
<comment type="caution">
    <text evidence="6">The sequence shown here is derived from an EMBL/GenBank/DDBJ whole genome shotgun (WGS) entry which is preliminary data.</text>
</comment>
<keyword evidence="2" id="KW-0641">Proline biosynthesis</keyword>
<evidence type="ECO:0000256" key="1">
    <source>
        <dbReference type="ARBA" id="ARBA00005525"/>
    </source>
</evidence>
<evidence type="ECO:0000313" key="7">
    <source>
        <dbReference type="Proteomes" id="UP001230005"/>
    </source>
</evidence>
<feature type="domain" description="Pyrroline-5-carboxylate reductase dimerisation" evidence="5">
    <location>
        <begin position="163"/>
        <end position="267"/>
    </location>
</feature>
<dbReference type="PIRSF" id="PIRSF000193">
    <property type="entry name" value="Pyrrol-5-carb_rd"/>
    <property type="match status" value="1"/>
</dbReference>
<comment type="subcellular location">
    <subcellularLocation>
        <location evidence="2">Cytoplasm</location>
    </subcellularLocation>
</comment>
<dbReference type="SUPFAM" id="SSF48179">
    <property type="entry name" value="6-phosphogluconate dehydrogenase C-terminal domain-like"/>
    <property type="match status" value="1"/>
</dbReference>
<feature type="domain" description="Pyrroline-5-carboxylate reductase catalytic N-terminal" evidence="4">
    <location>
        <begin position="3"/>
        <end position="99"/>
    </location>
</feature>
<evidence type="ECO:0000259" key="4">
    <source>
        <dbReference type="Pfam" id="PF03807"/>
    </source>
</evidence>
<sequence>MKKISFIGAGAMAESLISGWLKNQYLKEDQITVTNRANDRRLKELTDYYGIKSTRKGEELISPGTIVILACKPKDWASALSQFIPFLGKETPVVSVMAGVSTSSIEAFIDKINVPIIRTMPNTSATVGASMTTISYGTAVSDSVRKSVNQLFQGVGETAEVLEEQMDAMTALTGTGPAYIYYLMEAMELAAEKMGIDSKLAKILVSQTLLGASKRVQESEAQPAQLYKQIMSPGGTTEAGFEVLKENKVQEAIVSCILRAWERSIELGESTHNAVTKEKTGYRDK</sequence>
<dbReference type="Pfam" id="PF03807">
    <property type="entry name" value="F420_oxidored"/>
    <property type="match status" value="1"/>
</dbReference>